<keyword evidence="2" id="KW-1185">Reference proteome</keyword>
<dbReference type="EMBL" id="KZ303528">
    <property type="protein sequence ID" value="PIA13726.1"/>
    <property type="molecule type" value="Genomic_DNA"/>
</dbReference>
<gene>
    <name evidence="1" type="ORF">COEREDRAFT_89363</name>
</gene>
<protein>
    <submittedName>
        <fullName evidence="1">Uncharacterized protein</fullName>
    </submittedName>
</protein>
<name>A0A2G5B401_COERN</name>
<evidence type="ECO:0000313" key="2">
    <source>
        <dbReference type="Proteomes" id="UP000242474"/>
    </source>
</evidence>
<organism evidence="1 2">
    <name type="scientific">Coemansia reversa (strain ATCC 12441 / NRRL 1564)</name>
    <dbReference type="NCBI Taxonomy" id="763665"/>
    <lineage>
        <taxon>Eukaryota</taxon>
        <taxon>Fungi</taxon>
        <taxon>Fungi incertae sedis</taxon>
        <taxon>Zoopagomycota</taxon>
        <taxon>Kickxellomycotina</taxon>
        <taxon>Kickxellomycetes</taxon>
        <taxon>Kickxellales</taxon>
        <taxon>Kickxellaceae</taxon>
        <taxon>Coemansia</taxon>
    </lineage>
</organism>
<dbReference type="SUPFAM" id="SSF56112">
    <property type="entry name" value="Protein kinase-like (PK-like)"/>
    <property type="match status" value="1"/>
</dbReference>
<dbReference type="AlphaFoldDB" id="A0A2G5B401"/>
<proteinExistence type="predicted"/>
<sequence length="486" mass="55094">MPRSTSQQHQSQASVAVSHFSTPQSDVLKLSKLDKDQYSRLSTSYADISYKISLEDAIGMLGSEWRNSWLSFKCSSSINQILQKYCYKCKAIRKGLAATSVSESTYQEAFGILAGAVQDSEARRLQSPPRLNWRDTHYKSIKRCNGSPRKPDGAFFTSSSDSLKWQDMAVVVEIKGDEMDNENNHIRGQILQDFIDMAEVLPRRFMIGLTIAREGIVYVHICVPGGIYSVHLGNLHLTGDTKPLISGNNLPPSSKEQLVVKFILFLYRQSRYDCGYLTGLSFRFPGQLFLDKIRGNLQVSINTLPQNTNIKFRRGKDDYDRVYGRHKHLRGQRTWAYPVHYTNKNKKEANAFFKFQWGLKNEEEINVHQFVIDRCVLHIPKLLYAATMDGSGYGTGSQFYKGEAIVTEDVGRTIGELFVDGNPTFTEARVIDIFAGYVHTLIAAAEVDENEKFALHRDVSMGNLMFKDNGHPYIIDWGCGPYTIKQ</sequence>
<dbReference type="InterPro" id="IPR011009">
    <property type="entry name" value="Kinase-like_dom_sf"/>
</dbReference>
<reference evidence="1 2" key="1">
    <citation type="journal article" date="2015" name="Genome Biol. Evol.">
        <title>Phylogenomic analyses indicate that early fungi evolved digesting cell walls of algal ancestors of land plants.</title>
        <authorList>
            <person name="Chang Y."/>
            <person name="Wang S."/>
            <person name="Sekimoto S."/>
            <person name="Aerts A.L."/>
            <person name="Choi C."/>
            <person name="Clum A."/>
            <person name="LaButti K.M."/>
            <person name="Lindquist E.A."/>
            <person name="Yee Ngan C."/>
            <person name="Ohm R.A."/>
            <person name="Salamov A.A."/>
            <person name="Grigoriev I.V."/>
            <person name="Spatafora J.W."/>
            <person name="Berbee M.L."/>
        </authorList>
    </citation>
    <scope>NUCLEOTIDE SEQUENCE [LARGE SCALE GENOMIC DNA]</scope>
    <source>
        <strain evidence="1 2">NRRL 1564</strain>
    </source>
</reference>
<accession>A0A2G5B401</accession>
<dbReference type="Proteomes" id="UP000242474">
    <property type="component" value="Unassembled WGS sequence"/>
</dbReference>
<dbReference type="OrthoDB" id="2747778at2759"/>
<evidence type="ECO:0000313" key="1">
    <source>
        <dbReference type="EMBL" id="PIA13726.1"/>
    </source>
</evidence>